<feature type="compositionally biased region" description="Basic and acidic residues" evidence="1">
    <location>
        <begin position="224"/>
        <end position="233"/>
    </location>
</feature>
<proteinExistence type="predicted"/>
<dbReference type="EMBL" id="PJQD01000155">
    <property type="protein sequence ID" value="POY69996.1"/>
    <property type="molecule type" value="Genomic_DNA"/>
</dbReference>
<feature type="region of interest" description="Disordered" evidence="1">
    <location>
        <begin position="342"/>
        <end position="478"/>
    </location>
</feature>
<feature type="compositionally biased region" description="Polar residues" evidence="1">
    <location>
        <begin position="440"/>
        <end position="458"/>
    </location>
</feature>
<feature type="compositionally biased region" description="Polar residues" evidence="1">
    <location>
        <begin position="175"/>
        <end position="189"/>
    </location>
</feature>
<organism evidence="2 3">
    <name type="scientific">Rhodotorula taiwanensis</name>
    <dbReference type="NCBI Taxonomy" id="741276"/>
    <lineage>
        <taxon>Eukaryota</taxon>
        <taxon>Fungi</taxon>
        <taxon>Dikarya</taxon>
        <taxon>Basidiomycota</taxon>
        <taxon>Pucciniomycotina</taxon>
        <taxon>Microbotryomycetes</taxon>
        <taxon>Sporidiobolales</taxon>
        <taxon>Sporidiobolaceae</taxon>
        <taxon>Rhodotorula</taxon>
    </lineage>
</organism>
<feature type="region of interest" description="Disordered" evidence="1">
    <location>
        <begin position="131"/>
        <end position="324"/>
    </location>
</feature>
<evidence type="ECO:0000256" key="1">
    <source>
        <dbReference type="SAM" id="MobiDB-lite"/>
    </source>
</evidence>
<gene>
    <name evidence="2" type="ORF">BMF94_6986</name>
</gene>
<reference evidence="2 3" key="1">
    <citation type="journal article" date="2018" name="Front. Microbiol.">
        <title>Prospects for Fungal Bioremediation of Acidic Radioactive Waste Sites: Characterization and Genome Sequence of Rhodotorula taiwanensis MD1149.</title>
        <authorList>
            <person name="Tkavc R."/>
            <person name="Matrosova V.Y."/>
            <person name="Grichenko O.E."/>
            <person name="Gostincar C."/>
            <person name="Volpe R.P."/>
            <person name="Klimenkova P."/>
            <person name="Gaidamakova E.K."/>
            <person name="Zhou C.E."/>
            <person name="Stewart B.J."/>
            <person name="Lyman M.G."/>
            <person name="Malfatti S.A."/>
            <person name="Rubinfeld B."/>
            <person name="Courtot M."/>
            <person name="Singh J."/>
            <person name="Dalgard C.L."/>
            <person name="Hamilton T."/>
            <person name="Frey K.G."/>
            <person name="Gunde-Cimerman N."/>
            <person name="Dugan L."/>
            <person name="Daly M.J."/>
        </authorList>
    </citation>
    <scope>NUCLEOTIDE SEQUENCE [LARGE SCALE GENOMIC DNA]</scope>
    <source>
        <strain evidence="2 3">MD1149</strain>
    </source>
</reference>
<comment type="caution">
    <text evidence="2">The sequence shown here is derived from an EMBL/GenBank/DDBJ whole genome shotgun (WGS) entry which is preliminary data.</text>
</comment>
<accession>A0A2S5AZN5</accession>
<dbReference type="AlphaFoldDB" id="A0A2S5AZN5"/>
<dbReference type="Proteomes" id="UP000237144">
    <property type="component" value="Unassembled WGS sequence"/>
</dbReference>
<name>A0A2S5AZN5_9BASI</name>
<dbReference type="OrthoDB" id="2526605at2759"/>
<sequence length="605" mass="64927">MSLHGILVSRAGISDNEDASGAPGVLLGVGQPYEAALAEARAHFKIPHHSQARCSFVQRVPARGRLFVVAPSAWHAIQAGDELEFLVTYPTASEAGSPLKKPKAVLPSSVPRFVRDDSPPGGPATWVAAQNGAPCITPATPSGTDTDGQVTDSEAEEQPLADRAQQASMYRAASQGFSAASTSGLSRRPSTPPATERDREQTPSPSNRSQEYKVSLQRHLAASRLREQERDPTHYTPMTGSDDARRPVNSAIDATVRPVRSSGETTDSSFLVGLGSDGQIGFVRPSPPPCGGGTSRNATSMQDLKGKGRALDHDEESDEEATGPFLSQVKAELLSSQPIRLPYSPTQRLAPPPSSFKPVLASTCGEPETSGSGADDLAARLPTPGPSSRESSAEAPRISSVTPRKRRLELENASASVSSKRHAGGSRPARTSPAPRHAGPTTQAVANLKHSSGNSPRKSLSARKKDKRDEALARPRAPIPAISRSERFHYWIRLPNWPPAPRNKGPLQAQYVYKQGARDETTLGLVLKHVFAKASEITGWKEVDLKATIYPETEDGSHAETVLWGWDTILTHFASLEEVGMPENGGIIDLDYRPFRACRSYLDVD</sequence>
<evidence type="ECO:0000313" key="3">
    <source>
        <dbReference type="Proteomes" id="UP000237144"/>
    </source>
</evidence>
<protein>
    <submittedName>
        <fullName evidence="2">Uncharacterized protein</fullName>
    </submittedName>
</protein>
<keyword evidence="3" id="KW-1185">Reference proteome</keyword>
<evidence type="ECO:0000313" key="2">
    <source>
        <dbReference type="EMBL" id="POY69996.1"/>
    </source>
</evidence>
<feature type="compositionally biased region" description="Polar residues" evidence="1">
    <location>
        <begin position="139"/>
        <end position="152"/>
    </location>
</feature>